<protein>
    <recommendedName>
        <fullName evidence="5">Transferrin-binding protein B C-lobe/N-lobe beta barrel domain-containing protein</fullName>
    </recommendedName>
</protein>
<dbReference type="STRING" id="1907939.BKL49_10755"/>
<name>A0A1V3JH02_9PAST</name>
<keyword evidence="4" id="KW-1185">Reference proteome</keyword>
<dbReference type="EMBL" id="MLHQ01000032">
    <property type="protein sequence ID" value="OOF56016.1"/>
    <property type="molecule type" value="Genomic_DNA"/>
</dbReference>
<evidence type="ECO:0000256" key="1">
    <source>
        <dbReference type="SAM" id="MobiDB-lite"/>
    </source>
</evidence>
<dbReference type="AlphaFoldDB" id="A0A1V3JH02"/>
<dbReference type="OrthoDB" id="5690675at2"/>
<gene>
    <name evidence="3" type="ORF">BKL49_10755</name>
</gene>
<sequence length="402" mass="43789">MSLKMKKTLVAICVAMLATACSSSGGDASPSQPNPPAQNPKSEQPTPRVTPPKSEQQDQSQPPVEPLKPERQDQPQPPVTPPKSEQQDQPQPPVTPPKSEQQDQAQPPVEPPKSDEQPVPPVVPPKQEEQLKPPAVRPKPESPVIEWKGERKIDLDGNSLSKDYISLTDHMRVVSVTGGLRVEPKNFAVNLNERSENGLGWNHGSFDGEGLVVNDGTGSNQLNYDIIHQPYSYYGVLYDNNQVNSAGERLSNYQRTEFIGGVYNGDPIEKPTGSASYQSKGDYGVLANLQYLDLETGIAKDNRLETDGNITLTANFDENKVSGTLHSKSLGEVKLNETVIYGQREFLGGTNTSGGGSYRGYFSPNYQDVVGTISNVLGKDDKGDFTYSAVFGATKQEPKPKQ</sequence>
<feature type="region of interest" description="Disordered" evidence="1">
    <location>
        <begin position="21"/>
        <end position="143"/>
    </location>
</feature>
<feature type="signal peptide" evidence="2">
    <location>
        <begin position="1"/>
        <end position="20"/>
    </location>
</feature>
<organism evidence="3 4">
    <name type="scientific">Rodentibacter myodis</name>
    <dbReference type="NCBI Taxonomy" id="1907939"/>
    <lineage>
        <taxon>Bacteria</taxon>
        <taxon>Pseudomonadati</taxon>
        <taxon>Pseudomonadota</taxon>
        <taxon>Gammaproteobacteria</taxon>
        <taxon>Pasteurellales</taxon>
        <taxon>Pasteurellaceae</taxon>
        <taxon>Rodentibacter</taxon>
    </lineage>
</organism>
<evidence type="ECO:0000256" key="2">
    <source>
        <dbReference type="SAM" id="SignalP"/>
    </source>
</evidence>
<dbReference type="PROSITE" id="PS51257">
    <property type="entry name" value="PROKAR_LIPOPROTEIN"/>
    <property type="match status" value="1"/>
</dbReference>
<dbReference type="Proteomes" id="UP000188602">
    <property type="component" value="Unassembled WGS sequence"/>
</dbReference>
<evidence type="ECO:0000313" key="3">
    <source>
        <dbReference type="EMBL" id="OOF56016.1"/>
    </source>
</evidence>
<proteinExistence type="predicted"/>
<keyword evidence="2" id="KW-0732">Signal</keyword>
<accession>A0A1V3JH02</accession>
<feature type="compositionally biased region" description="Polar residues" evidence="1">
    <location>
        <begin position="41"/>
        <end position="62"/>
    </location>
</feature>
<evidence type="ECO:0008006" key="5">
    <source>
        <dbReference type="Google" id="ProtNLM"/>
    </source>
</evidence>
<dbReference type="Gene3D" id="2.40.160.90">
    <property type="match status" value="1"/>
</dbReference>
<feature type="chain" id="PRO_5012753493" description="Transferrin-binding protein B C-lobe/N-lobe beta barrel domain-containing protein" evidence="2">
    <location>
        <begin position="21"/>
        <end position="402"/>
    </location>
</feature>
<dbReference type="RefSeq" id="WP_077425355.1">
    <property type="nucleotide sequence ID" value="NZ_MLHQ01000032.1"/>
</dbReference>
<dbReference type="PRINTS" id="PR01217">
    <property type="entry name" value="PRICHEXTENSN"/>
</dbReference>
<evidence type="ECO:0000313" key="4">
    <source>
        <dbReference type="Proteomes" id="UP000188602"/>
    </source>
</evidence>
<comment type="caution">
    <text evidence="3">The sequence shown here is derived from an EMBL/GenBank/DDBJ whole genome shotgun (WGS) entry which is preliminary data.</text>
</comment>
<reference evidence="3 4" key="1">
    <citation type="submission" date="2016-10" db="EMBL/GenBank/DDBJ databases">
        <title>Rodentibacter gen. nov. and new species.</title>
        <authorList>
            <person name="Christensen H."/>
        </authorList>
    </citation>
    <scope>NUCLEOTIDE SEQUENCE [LARGE SCALE GENOMIC DNA]</scope>
    <source>
        <strain evidence="3 4">Ac151</strain>
    </source>
</reference>